<dbReference type="RefSeq" id="WP_180365844.1">
    <property type="nucleotide sequence ID" value="NZ_FOAK01000001.1"/>
</dbReference>
<dbReference type="SUPFAM" id="SSF51126">
    <property type="entry name" value="Pectin lyase-like"/>
    <property type="match status" value="2"/>
</dbReference>
<dbReference type="SUPFAM" id="SSF54001">
    <property type="entry name" value="Cysteine proteinases"/>
    <property type="match status" value="1"/>
</dbReference>
<reference evidence="3 4" key="1">
    <citation type="submission" date="2016-10" db="EMBL/GenBank/DDBJ databases">
        <authorList>
            <person name="de Groot N.N."/>
        </authorList>
    </citation>
    <scope>NUCLEOTIDE SEQUENCE [LARGE SCALE GENOMIC DNA]</scope>
    <source>
        <strain evidence="3 4">DSM 11978</strain>
    </source>
</reference>
<gene>
    <name evidence="3" type="ORF">SAMN05216439_0632</name>
</gene>
<name>A0A1H7FAA0_9EURY</name>
<dbReference type="OrthoDB" id="78423at2157"/>
<dbReference type="AlphaFoldDB" id="A0A1H7FAA0"/>
<dbReference type="GO" id="GO:0006508">
    <property type="term" value="P:proteolysis"/>
    <property type="evidence" value="ECO:0007669"/>
    <property type="project" value="UniProtKB-KW"/>
</dbReference>
<dbReference type="PROSITE" id="PS00139">
    <property type="entry name" value="THIOL_PROTEASE_CYS"/>
    <property type="match status" value="1"/>
</dbReference>
<sequence length="1218" mass="135190">MNRKILLALFVITTVLISVSCVYASDIDDLNTTDNNSKLSVNENNNILSYESTSTFDDLYKTMQNSDNEIELTEDYSFDEQIDVNHKNGIKINKSNLVINGNNHIIDAKNQAGIFSIINKTNITLNNIVLKNGNNSALILLYGTKIITNNVTFINCSSGNLNGMHIGGAIISIDSEYISYNDKFIDNYAPTGTAIYSEESYITINNGLFKSNKTAPLGLIYAVINTYLSIYNSTFANTTSRYATAIYINNGNVYINNTKFHNLHANITAGAIGIKMGNLIIDNCEFINTSSDKNGGAIYADICGNAFENGEVIVNNTQFENCSSEFGGAILQLGGISKITNSNFTNNTAKYNGGATYFSYVHSLINSSNFNYNKVDIINNYPTYGGAIFNDKSDEELNIANSNFTNNDAYLGSALYIYDSKYKLNNLNFNNNQNYSIYSVYDNNTSEIGKLTGDYAISQLNTDYVYVMIGEGIKLTIINPANETVDLTNLTKYDLRELGWVSNVRNQGTMGSCWTFGVTGALESALIKVLNLTGDAREKIDFSENNMQNIMLIYSKYGNGIIEGGDYSSAIGYLLSWFGAFPGAYDTYDELGKISPALTTPNDIHIQDIIIIHNDLSSEGNSKIKEAIVKYGSLAAYILSKATSDEGAPTGYYNEETNAEYVNITTSGNHLISIVGWDDNYSKDNFLITPPGDGAWIVKNSWGSEWGDNGYMYVSYYDGTLSTNPDQCMVGIILGNTIQYNKNYQYDISGISKFIDDGRQVYYTNNFISIDDDMIAAVGTYFNQEGVNYTVQIKVNGNIVYTQKGKSRYYGYHTIKLDKYVSIKKDDSFSITITSNAVPVSESPRAHYQKGTSFIGKKDLSANNFVACIKVYTLPNEIKTENIREYYSDDTEFTIIVNESNAPVVVSIENENKTYKSDENGIVKVKLPELQPGTYIITTKYNNTTLVNTIEVLSTINSVDEITIGYKASSNVKATLYDANGNLLIYRTVTVKYDSKNMNFKTNEKGEIYVPLTGNIGSHTIIYKNPVTDEESSTTVKIVSRFSENKNINMYYYDGTYYKIKVYGDNGKAVGAKQAVTIKIDKKTYKVYTDSNGWAKLKIPNTSTPGKHTISATYKKQTIKNTLTVKQVLTTTKTVTVKKTAKKLVLTAKLANGKKSLKGKTISFKFYGKTYKVKTNSKGIAKVTVSKYVIKKIRAGKTYTATITYSKNTIKKAVKVRR</sequence>
<keyword evidence="3" id="KW-0645">Protease</keyword>
<evidence type="ECO:0000259" key="2">
    <source>
        <dbReference type="SMART" id="SM00645"/>
    </source>
</evidence>
<protein>
    <submittedName>
        <fullName evidence="3">Cysteine protease, C1A family</fullName>
    </submittedName>
</protein>
<dbReference type="InterPro" id="IPR011050">
    <property type="entry name" value="Pectin_lyase_fold/virulence"/>
</dbReference>
<accession>A0A1H7FAA0</accession>
<dbReference type="InterPro" id="IPR000169">
    <property type="entry name" value="Pept_cys_AS"/>
</dbReference>
<organism evidence="3 4">
    <name type="scientific">Methanobrevibacter gottschalkii</name>
    <dbReference type="NCBI Taxonomy" id="190974"/>
    <lineage>
        <taxon>Archaea</taxon>
        <taxon>Methanobacteriati</taxon>
        <taxon>Methanobacteriota</taxon>
        <taxon>Methanomada group</taxon>
        <taxon>Methanobacteria</taxon>
        <taxon>Methanobacteriales</taxon>
        <taxon>Methanobacteriaceae</taxon>
        <taxon>Methanobrevibacter</taxon>
    </lineage>
</organism>
<keyword evidence="3" id="KW-0378">Hydrolase</keyword>
<evidence type="ECO:0000313" key="3">
    <source>
        <dbReference type="EMBL" id="SEK23041.1"/>
    </source>
</evidence>
<proteinExistence type="inferred from homology"/>
<dbReference type="InterPro" id="IPR038765">
    <property type="entry name" value="Papain-like_cys_pep_sf"/>
</dbReference>
<dbReference type="EMBL" id="FOAK01000001">
    <property type="protein sequence ID" value="SEK23041.1"/>
    <property type="molecule type" value="Genomic_DNA"/>
</dbReference>
<dbReference type="Gene3D" id="3.90.70.10">
    <property type="entry name" value="Cysteine proteinases"/>
    <property type="match status" value="1"/>
</dbReference>
<dbReference type="PANTHER" id="PTHR12411">
    <property type="entry name" value="CYSTEINE PROTEASE FAMILY C1-RELATED"/>
    <property type="match status" value="1"/>
</dbReference>
<dbReference type="Pfam" id="PF00112">
    <property type="entry name" value="Peptidase_C1"/>
    <property type="match status" value="1"/>
</dbReference>
<dbReference type="GO" id="GO:0008234">
    <property type="term" value="F:cysteine-type peptidase activity"/>
    <property type="evidence" value="ECO:0007669"/>
    <property type="project" value="InterPro"/>
</dbReference>
<dbReference type="InterPro" id="IPR013128">
    <property type="entry name" value="Peptidase_C1A"/>
</dbReference>
<dbReference type="CDD" id="cd02619">
    <property type="entry name" value="Peptidase_C1"/>
    <property type="match status" value="1"/>
</dbReference>
<dbReference type="STRING" id="190974.SAMN05216439_0632"/>
<dbReference type="SMART" id="SM00645">
    <property type="entry name" value="Pept_C1"/>
    <property type="match status" value="1"/>
</dbReference>
<dbReference type="InterPro" id="IPR000668">
    <property type="entry name" value="Peptidase_C1A_C"/>
</dbReference>
<evidence type="ECO:0000313" key="4">
    <source>
        <dbReference type="Proteomes" id="UP000199506"/>
    </source>
</evidence>
<dbReference type="Proteomes" id="UP000199506">
    <property type="component" value="Unassembled WGS sequence"/>
</dbReference>
<evidence type="ECO:0000256" key="1">
    <source>
        <dbReference type="ARBA" id="ARBA00008455"/>
    </source>
</evidence>
<comment type="similarity">
    <text evidence="1">Belongs to the peptidase C1 family.</text>
</comment>
<feature type="domain" description="Peptidase C1A papain C-terminal" evidence="2">
    <location>
        <begin position="489"/>
        <end position="729"/>
    </location>
</feature>
<dbReference type="PROSITE" id="PS51257">
    <property type="entry name" value="PROKAR_LIPOPROTEIN"/>
    <property type="match status" value="1"/>
</dbReference>